<dbReference type="InterPro" id="IPR015943">
    <property type="entry name" value="WD40/YVTN_repeat-like_dom_sf"/>
</dbReference>
<evidence type="ECO:0000256" key="4">
    <source>
        <dbReference type="ARBA" id="ARBA00022737"/>
    </source>
</evidence>
<dbReference type="STRING" id="1658172.A0A1B7P023"/>
<evidence type="ECO:0000256" key="5">
    <source>
        <dbReference type="ARBA" id="ARBA00023242"/>
    </source>
</evidence>
<evidence type="ECO:0000256" key="6">
    <source>
        <dbReference type="HAMAP-Rule" id="MF_03056"/>
    </source>
</evidence>
<dbReference type="AlphaFoldDB" id="A0A1B7P023"/>
<evidence type="ECO:0000256" key="1">
    <source>
        <dbReference type="ARBA" id="ARBA00004123"/>
    </source>
</evidence>
<protein>
    <submittedName>
        <fullName evidence="8">Uncharacterized protein</fullName>
    </submittedName>
</protein>
<dbReference type="HAMAP" id="MF_03056">
    <property type="entry name" value="TRM82"/>
    <property type="match status" value="1"/>
</dbReference>
<organism evidence="8 9">
    <name type="scientific">Emergomyces africanus</name>
    <dbReference type="NCBI Taxonomy" id="1955775"/>
    <lineage>
        <taxon>Eukaryota</taxon>
        <taxon>Fungi</taxon>
        <taxon>Dikarya</taxon>
        <taxon>Ascomycota</taxon>
        <taxon>Pezizomycotina</taxon>
        <taxon>Eurotiomycetes</taxon>
        <taxon>Eurotiomycetidae</taxon>
        <taxon>Onygenales</taxon>
        <taxon>Ajellomycetaceae</taxon>
        <taxon>Emergomyces</taxon>
    </lineage>
</organism>
<dbReference type="OrthoDB" id="339900at2759"/>
<dbReference type="InterPro" id="IPR028884">
    <property type="entry name" value="Trm82"/>
</dbReference>
<dbReference type="Proteomes" id="UP000091918">
    <property type="component" value="Unassembled WGS sequence"/>
</dbReference>
<feature type="region of interest" description="Disordered" evidence="7">
    <location>
        <begin position="55"/>
        <end position="114"/>
    </location>
</feature>
<sequence length="543" mass="58622">MPFQHPFQCIQCLGKSSPEAQSFLVGAAGPRLYVYDGRTGNPLSVWPLDKELGADGAQAQAKTADSSHSQGDAEGSEPPEKRRKLSPATPQEIPSVEGIQAHESKANGSDKTQDSKLAWSTIPIVTASKSGEHIVAVTAEDKCIRVFTVNSSGTIILTQPRCMPKRPCAVVLSTDESTILCGDKFGDIYSLPLFPSEDYKPPPKKNAQLSQPVQPSASALTVHTKRNLQALEQQLRLGAKISTEKTGPTFELKLLLGHVSMLTDIAYVDSCVESKSAIPRPFIISADRDEHIRVSRGPPQSHVIQSYCLGHTAFVSRLCVLPWSTSILISGGGDDYILAWRWVEGRLLQKISLQIEDIAAASNEGSGATTEGKPSAPDIAVNGICPVSFADNYSLNNNFPGVVLVTLEGISKLFPFVFNLEGKVVAQKPVDLSGNALGVTSLDNKGNIIVSVDNVHKPGSSKDQRKSPNTPQQLLQEFSATAEEETLKWTEVESDMVNTVSKYGTFDLATSEDEKEVKKHAQTLAATLYSVGNLRKWGKGDDE</sequence>
<keyword evidence="5 6" id="KW-0539">Nucleus</keyword>
<comment type="function">
    <text evidence="6">Required for the formation of N(7)-methylguanine at position 46 (m7G46) in tRNA. In the complex, it is required to stabilize and induce conformational changes of the catalytic subunit.</text>
</comment>
<dbReference type="GO" id="GO:0005829">
    <property type="term" value="C:cytosol"/>
    <property type="evidence" value="ECO:0007669"/>
    <property type="project" value="TreeGrafter"/>
</dbReference>
<comment type="subcellular location">
    <subcellularLocation>
        <location evidence="1 6">Nucleus</location>
    </subcellularLocation>
</comment>
<comment type="similarity">
    <text evidence="6">Belongs to the WD repeat TRM82 family.</text>
</comment>
<dbReference type="Gene3D" id="2.130.10.10">
    <property type="entry name" value="YVTN repeat-like/Quinoprotein amine dehydrogenase"/>
    <property type="match status" value="1"/>
</dbReference>
<dbReference type="UniPathway" id="UPA00989"/>
<evidence type="ECO:0000256" key="7">
    <source>
        <dbReference type="SAM" id="MobiDB-lite"/>
    </source>
</evidence>
<dbReference type="EMBL" id="LGUA01000314">
    <property type="protein sequence ID" value="OAX82376.1"/>
    <property type="molecule type" value="Genomic_DNA"/>
</dbReference>
<dbReference type="SUPFAM" id="SSF50978">
    <property type="entry name" value="WD40 repeat-like"/>
    <property type="match status" value="1"/>
</dbReference>
<dbReference type="PANTHER" id="PTHR16288">
    <property type="entry name" value="WD40 REPEAT PROTEIN 4"/>
    <property type="match status" value="1"/>
</dbReference>
<keyword evidence="2 6" id="KW-0853">WD repeat</keyword>
<accession>A0A1B7P023</accession>
<dbReference type="InterPro" id="IPR036322">
    <property type="entry name" value="WD40_repeat_dom_sf"/>
</dbReference>
<dbReference type="GO" id="GO:0005634">
    <property type="term" value="C:nucleus"/>
    <property type="evidence" value="ECO:0007669"/>
    <property type="project" value="UniProtKB-SubCell"/>
</dbReference>
<gene>
    <name evidence="8" type="ORF">ACJ72_03277</name>
</gene>
<dbReference type="PANTHER" id="PTHR16288:SF0">
    <property type="entry name" value="TRNA (GUANINE-N(7)-)-METHYLTRANSFERASE NON-CATALYTIC SUBUNIT WDR4"/>
    <property type="match status" value="1"/>
</dbReference>
<evidence type="ECO:0000256" key="3">
    <source>
        <dbReference type="ARBA" id="ARBA00022694"/>
    </source>
</evidence>
<reference evidence="8 9" key="1">
    <citation type="submission" date="2015-07" db="EMBL/GenBank/DDBJ databases">
        <title>Emmonsia species relationships and genome sequence.</title>
        <authorList>
            <person name="Cuomo C.A."/>
            <person name="Schwartz I.S."/>
            <person name="Kenyon C."/>
            <person name="de Hoog G.S."/>
            <person name="Govender N.P."/>
            <person name="Botha A."/>
            <person name="Moreno L."/>
            <person name="de Vries M."/>
            <person name="Munoz J.F."/>
            <person name="Stielow J.B."/>
        </authorList>
    </citation>
    <scope>NUCLEOTIDE SEQUENCE [LARGE SCALE GENOMIC DNA]</scope>
    <source>
        <strain evidence="8 9">CBS 136260</strain>
    </source>
</reference>
<keyword evidence="9" id="KW-1185">Reference proteome</keyword>
<keyword evidence="3 6" id="KW-0819">tRNA processing</keyword>
<comment type="caution">
    <text evidence="8">The sequence shown here is derived from an EMBL/GenBank/DDBJ whole genome shotgun (WGS) entry which is preliminary data.</text>
</comment>
<evidence type="ECO:0000256" key="2">
    <source>
        <dbReference type="ARBA" id="ARBA00022574"/>
    </source>
</evidence>
<dbReference type="GO" id="GO:0043527">
    <property type="term" value="C:tRNA methyltransferase complex"/>
    <property type="evidence" value="ECO:0007669"/>
    <property type="project" value="TreeGrafter"/>
</dbReference>
<evidence type="ECO:0000313" key="9">
    <source>
        <dbReference type="Proteomes" id="UP000091918"/>
    </source>
</evidence>
<proteinExistence type="inferred from homology"/>
<feature type="compositionally biased region" description="Polar residues" evidence="7">
    <location>
        <begin position="60"/>
        <end position="70"/>
    </location>
</feature>
<keyword evidence="4 6" id="KW-0677">Repeat</keyword>
<name>A0A1B7P023_9EURO</name>
<comment type="pathway">
    <text evidence="6">tRNA modification; N(7)-methylguanine-tRNA biosynthesis.</text>
</comment>
<evidence type="ECO:0000313" key="8">
    <source>
        <dbReference type="EMBL" id="OAX82376.1"/>
    </source>
</evidence>
<dbReference type="GO" id="GO:0106004">
    <property type="term" value="P:tRNA (guanine-N7)-methylation"/>
    <property type="evidence" value="ECO:0007669"/>
    <property type="project" value="UniProtKB-UniRule"/>
</dbReference>